<reference evidence="3" key="1">
    <citation type="submission" date="2021-06" db="EMBL/GenBank/DDBJ databases">
        <title>Bradyrhizobium sp. S2-11-2 Genome sequencing.</title>
        <authorList>
            <person name="Jin L."/>
        </authorList>
    </citation>
    <scope>NUCLEOTIDE SEQUENCE</scope>
    <source>
        <strain evidence="3">S2-11-2</strain>
    </source>
</reference>
<feature type="chain" id="PRO_5036801003" evidence="2">
    <location>
        <begin position="21"/>
        <end position="265"/>
    </location>
</feature>
<comment type="similarity">
    <text evidence="1">Belongs to the Omp25/RopB family.</text>
</comment>
<dbReference type="RefSeq" id="WP_215616093.1">
    <property type="nucleotide sequence ID" value="NZ_CP076135.1"/>
</dbReference>
<evidence type="ECO:0000256" key="1">
    <source>
        <dbReference type="ARBA" id="ARBA00038306"/>
    </source>
</evidence>
<dbReference type="PANTHER" id="PTHR34001">
    <property type="entry name" value="BLL7405 PROTEIN"/>
    <property type="match status" value="1"/>
</dbReference>
<dbReference type="Proteomes" id="UP000680805">
    <property type="component" value="Chromosome"/>
</dbReference>
<keyword evidence="2" id="KW-0732">Signal</keyword>
<evidence type="ECO:0000313" key="3">
    <source>
        <dbReference type="EMBL" id="QWG20632.1"/>
    </source>
</evidence>
<proteinExistence type="inferred from homology"/>
<feature type="signal peptide" evidence="2">
    <location>
        <begin position="1"/>
        <end position="20"/>
    </location>
</feature>
<dbReference type="KEGG" id="bsei:KMZ68_12760"/>
<dbReference type="InterPro" id="IPR011250">
    <property type="entry name" value="OMP/PagP_B-barrel"/>
</dbReference>
<dbReference type="SUPFAM" id="SSF56925">
    <property type="entry name" value="OMPA-like"/>
    <property type="match status" value="1"/>
</dbReference>
<accession>A0A975NST1</accession>
<evidence type="ECO:0000313" key="4">
    <source>
        <dbReference type="Proteomes" id="UP000680805"/>
    </source>
</evidence>
<protein>
    <submittedName>
        <fullName evidence="3">Porin family protein</fullName>
    </submittedName>
</protein>
<sequence length="265" mass="28819">MKKLVVTLSAFAAFSGSALAADMAPRAYTKAPVPVAAVVNWTGCYVGGGFGFGMWNQENTRYNDVAPGVRVQAGETATTGGRGYLGTVQAGCDYQFPALGTGFVVGVFGDYDFASMKGTLNYPVSTLYGDEKLSSAWSVGGRIGWLVTPSLLTYFSGGYTEATFDRTDFHVNLAVPPVSVNYINQQTYKGYFLGAGDEYALSFLPGLFWKTEYRFSEFNTKTNPVYTTATNTYADSSIDSKKYTHSIRSELVYRFNWGGPVVAKY</sequence>
<gene>
    <name evidence="3" type="ORF">KMZ68_12760</name>
</gene>
<dbReference type="InterPro" id="IPR051692">
    <property type="entry name" value="OMP-like"/>
</dbReference>
<evidence type="ECO:0000256" key="2">
    <source>
        <dbReference type="SAM" id="SignalP"/>
    </source>
</evidence>
<dbReference type="EMBL" id="CP076135">
    <property type="protein sequence ID" value="QWG20632.1"/>
    <property type="molecule type" value="Genomic_DNA"/>
</dbReference>
<organism evidence="3 4">
    <name type="scientific">Bradyrhizobium sediminis</name>
    <dbReference type="NCBI Taxonomy" id="2840469"/>
    <lineage>
        <taxon>Bacteria</taxon>
        <taxon>Pseudomonadati</taxon>
        <taxon>Pseudomonadota</taxon>
        <taxon>Alphaproteobacteria</taxon>
        <taxon>Hyphomicrobiales</taxon>
        <taxon>Nitrobacteraceae</taxon>
        <taxon>Bradyrhizobium</taxon>
    </lineage>
</organism>
<name>A0A975NST1_9BRAD</name>
<dbReference type="AlphaFoldDB" id="A0A975NST1"/>
<dbReference type="PANTHER" id="PTHR34001:SF3">
    <property type="entry name" value="BLL7405 PROTEIN"/>
    <property type="match status" value="1"/>
</dbReference>